<dbReference type="PANTHER" id="PTHR20275:SF0">
    <property type="entry name" value="NAD KINASE"/>
    <property type="match status" value="1"/>
</dbReference>
<protein>
    <recommendedName>
        <fullName evidence="12">NAD(+) kinase</fullName>
    </recommendedName>
</protein>
<dbReference type="InterPro" id="IPR017438">
    <property type="entry name" value="ATP-NAD_kinase_N"/>
</dbReference>
<keyword evidence="3" id="KW-0547">Nucleotide-binding</keyword>
<organism evidence="10 11">
    <name type="scientific">Prototheca wickerhamii</name>
    <dbReference type="NCBI Taxonomy" id="3111"/>
    <lineage>
        <taxon>Eukaryota</taxon>
        <taxon>Viridiplantae</taxon>
        <taxon>Chlorophyta</taxon>
        <taxon>core chlorophytes</taxon>
        <taxon>Trebouxiophyceae</taxon>
        <taxon>Chlorellales</taxon>
        <taxon>Chlorellaceae</taxon>
        <taxon>Prototheca</taxon>
    </lineage>
</organism>
<feature type="compositionally biased region" description="Basic residues" evidence="9">
    <location>
        <begin position="38"/>
        <end position="51"/>
    </location>
</feature>
<feature type="region of interest" description="Disordered" evidence="9">
    <location>
        <begin position="142"/>
        <end position="191"/>
    </location>
</feature>
<dbReference type="EMBL" id="JASFZW010000007">
    <property type="protein sequence ID" value="KAK2077356.1"/>
    <property type="molecule type" value="Genomic_DNA"/>
</dbReference>
<dbReference type="Pfam" id="PF20143">
    <property type="entry name" value="NAD_kinase_C"/>
    <property type="match status" value="1"/>
</dbReference>
<dbReference type="InterPro" id="IPR017437">
    <property type="entry name" value="ATP-NAD_kinase_PpnK-typ_C"/>
</dbReference>
<sequence>MDSLSLERERVRELERQLAQAGRPPAPVRRAGQAAAHLGRHRSKLVARRHSTPASPLAGHASEEVAASLLLNANLQERLARQCQELEKLRGALAEVEAAQQERRGQAAVGEGKPGPEAMTLSRLWEMLDRAVNLQRETLSEVAEAVTDEDSRRRQGPRSPPADEALGVDAGSPSSSFGSSEGEEEQEVALADDGSAGVGATAAAAVSVALAQSWAATARHTALHGGAASVAWTRASARLDAAHVETDGPDGVRESISADSLAEDAPDGAPSPAEAERPPRQNGRPALVRRDPRSETSKRLGYGRARFKLVAAVPRARRAREGGTPVPLSALPSRLTLLPTESHVALDSLAEADRAAMDDAQEAEWRACGSHLKLQWLSPPRSVLVACKPSEVEAPHTVRAVLWLLSRGLTVWIEPSEHGRSLEALLRVLRPETNGGDEPDDAGCEDECAAEAQTCANTFKDDKIYEPARRACSYANPAISAASFQQLVGDDASSSGSSGSLATAPAGMDELARGSAPACGLSSRRLAAKSRSGVGLVGRPPLAPGPQGLRTLDPCDIDLDTQLRTWTVERPWREAAARVAAAEDPERARASEKSSSATADDSILSAPDGPTPLPPAVAAAIDLVVSLGGDGTLLWACGLFGDGAVPPIVSFAMGSLGFMTPFPATRIATVLGRVCATAHGFPLMLRHRLQGVILRASCGRGAPATPCQSPPLVVLNELVIDRGTAPFLTNLHVYADGAFVTVVQGDGLILATPTGSTAYSLAAGGSMVHPGVPCLLFTPICPHTLSSRPLVFPEHVTITVMVPRDSRAGAYVSFDGKHRARLAPGDGVAGHAESA</sequence>
<accession>A0AAD9MMQ3</accession>
<dbReference type="GO" id="GO:0006741">
    <property type="term" value="P:NADP+ biosynthetic process"/>
    <property type="evidence" value="ECO:0007669"/>
    <property type="project" value="InterPro"/>
</dbReference>
<dbReference type="FunFam" id="2.60.200.30:FF:000009">
    <property type="entry name" value="Poly(P)/ATP NAD kinase"/>
    <property type="match status" value="1"/>
</dbReference>
<evidence type="ECO:0000256" key="7">
    <source>
        <dbReference type="ARBA" id="ARBA00023027"/>
    </source>
</evidence>
<evidence type="ECO:0000256" key="8">
    <source>
        <dbReference type="SAM" id="Coils"/>
    </source>
</evidence>
<keyword evidence="11" id="KW-1185">Reference proteome</keyword>
<evidence type="ECO:0000256" key="9">
    <source>
        <dbReference type="SAM" id="MobiDB-lite"/>
    </source>
</evidence>
<evidence type="ECO:0000256" key="5">
    <source>
        <dbReference type="ARBA" id="ARBA00022840"/>
    </source>
</evidence>
<evidence type="ECO:0008006" key="12">
    <source>
        <dbReference type="Google" id="ProtNLM"/>
    </source>
</evidence>
<dbReference type="GO" id="GO:0003951">
    <property type="term" value="F:NAD+ kinase activity"/>
    <property type="evidence" value="ECO:0007669"/>
    <property type="project" value="InterPro"/>
</dbReference>
<feature type="region of interest" description="Disordered" evidence="9">
    <location>
        <begin position="579"/>
        <end position="609"/>
    </location>
</feature>
<dbReference type="Pfam" id="PF01513">
    <property type="entry name" value="NAD_kinase"/>
    <property type="match status" value="1"/>
</dbReference>
<dbReference type="HAMAP" id="MF_00361">
    <property type="entry name" value="NAD_kinase"/>
    <property type="match status" value="1"/>
</dbReference>
<feature type="region of interest" description="Disordered" evidence="9">
    <location>
        <begin position="15"/>
        <end position="59"/>
    </location>
</feature>
<gene>
    <name evidence="10" type="ORF">QBZ16_004990</name>
</gene>
<feature type="compositionally biased region" description="Low complexity" evidence="9">
    <location>
        <begin position="171"/>
        <end position="180"/>
    </location>
</feature>
<dbReference type="AlphaFoldDB" id="A0AAD9MMQ3"/>
<evidence type="ECO:0000256" key="3">
    <source>
        <dbReference type="ARBA" id="ARBA00022741"/>
    </source>
</evidence>
<dbReference type="SUPFAM" id="SSF111331">
    <property type="entry name" value="NAD kinase/diacylglycerol kinase-like"/>
    <property type="match status" value="1"/>
</dbReference>
<evidence type="ECO:0000313" key="10">
    <source>
        <dbReference type="EMBL" id="KAK2077356.1"/>
    </source>
</evidence>
<dbReference type="PANTHER" id="PTHR20275">
    <property type="entry name" value="NAD KINASE"/>
    <property type="match status" value="1"/>
</dbReference>
<feature type="compositionally biased region" description="Basic and acidic residues" evidence="9">
    <location>
        <begin position="288"/>
        <end position="297"/>
    </location>
</feature>
<keyword evidence="5" id="KW-0067">ATP-binding</keyword>
<dbReference type="GO" id="GO:0005524">
    <property type="term" value="F:ATP binding"/>
    <property type="evidence" value="ECO:0007669"/>
    <property type="project" value="UniProtKB-KW"/>
</dbReference>
<dbReference type="Proteomes" id="UP001255856">
    <property type="component" value="Unassembled WGS sequence"/>
</dbReference>
<reference evidence="10" key="1">
    <citation type="submission" date="2021-01" db="EMBL/GenBank/DDBJ databases">
        <authorList>
            <person name="Eckstrom K.M.E."/>
        </authorList>
    </citation>
    <scope>NUCLEOTIDE SEQUENCE</scope>
    <source>
        <strain evidence="10">UVCC 0001</strain>
    </source>
</reference>
<dbReference type="InterPro" id="IPR016064">
    <property type="entry name" value="NAD/diacylglycerol_kinase_sf"/>
</dbReference>
<dbReference type="GO" id="GO:0019674">
    <property type="term" value="P:NAD+ metabolic process"/>
    <property type="evidence" value="ECO:0007669"/>
    <property type="project" value="InterPro"/>
</dbReference>
<feature type="coiled-coil region" evidence="8">
    <location>
        <begin position="72"/>
        <end position="99"/>
    </location>
</feature>
<dbReference type="Gene3D" id="2.60.200.30">
    <property type="entry name" value="Probable inorganic polyphosphate/atp-NAD kinase, domain 2"/>
    <property type="match status" value="1"/>
</dbReference>
<evidence type="ECO:0000256" key="1">
    <source>
        <dbReference type="ARBA" id="ARBA00010995"/>
    </source>
</evidence>
<proteinExistence type="inferred from homology"/>
<evidence type="ECO:0000313" key="11">
    <source>
        <dbReference type="Proteomes" id="UP001255856"/>
    </source>
</evidence>
<evidence type="ECO:0000256" key="2">
    <source>
        <dbReference type="ARBA" id="ARBA00022679"/>
    </source>
</evidence>
<evidence type="ECO:0000256" key="6">
    <source>
        <dbReference type="ARBA" id="ARBA00022857"/>
    </source>
</evidence>
<feature type="region of interest" description="Disordered" evidence="9">
    <location>
        <begin position="259"/>
        <end position="297"/>
    </location>
</feature>
<comment type="caution">
    <text evidence="10">The sequence shown here is derived from an EMBL/GenBank/DDBJ whole genome shotgun (WGS) entry which is preliminary data.</text>
</comment>
<keyword evidence="4" id="KW-0418">Kinase</keyword>
<dbReference type="InterPro" id="IPR002504">
    <property type="entry name" value="NADK"/>
</dbReference>
<keyword evidence="6" id="KW-0521">NADP</keyword>
<keyword evidence="8" id="KW-0175">Coiled coil</keyword>
<name>A0AAD9MMQ3_PROWI</name>
<keyword evidence="7" id="KW-0520">NAD</keyword>
<evidence type="ECO:0000256" key="4">
    <source>
        <dbReference type="ARBA" id="ARBA00022777"/>
    </source>
</evidence>
<keyword evidence="2" id="KW-0808">Transferase</keyword>
<comment type="similarity">
    <text evidence="1">Belongs to the NAD kinase family.</text>
</comment>
<dbReference type="Gene3D" id="3.40.50.10330">
    <property type="entry name" value="Probable inorganic polyphosphate/atp-NAD kinase, domain 1"/>
    <property type="match status" value="1"/>
</dbReference>